<sequence>MMKKQLIAAATLFLAAGAAFAQAASPVGLWKTIDDDGKTAKSLVRITESGGVLSGTIEKIFDAGKQDAKCDQCKDERKDKPIVGMTIIRGVKADGDDKAQWSGGEILDPSNGKTYKTKIWTEDGGKTLNVRGYIGFLYRTQVWQKAE</sequence>
<dbReference type="PANTHER" id="PTHR36919:SF3">
    <property type="entry name" value="BLL5882 PROTEIN"/>
    <property type="match status" value="1"/>
</dbReference>
<dbReference type="EMBL" id="JAXCLA010000002">
    <property type="protein sequence ID" value="MDY0743890.1"/>
    <property type="molecule type" value="Genomic_DNA"/>
</dbReference>
<keyword evidence="4" id="KW-1185">Reference proteome</keyword>
<dbReference type="Proteomes" id="UP001285263">
    <property type="component" value="Unassembled WGS sequence"/>
</dbReference>
<reference evidence="3 4" key="1">
    <citation type="submission" date="2023-11" db="EMBL/GenBank/DDBJ databases">
        <title>Paucibacter sp. nov., isolated from fresh soil in Korea.</title>
        <authorList>
            <person name="Le N.T.T."/>
        </authorList>
    </citation>
    <scope>NUCLEOTIDE SEQUENCE [LARGE SCALE GENOMIC DNA]</scope>
    <source>
        <strain evidence="3 4">R3-3</strain>
    </source>
</reference>
<feature type="chain" id="PRO_5045961728" evidence="1">
    <location>
        <begin position="24"/>
        <end position="147"/>
    </location>
</feature>
<organism evidence="3 4">
    <name type="scientific">Roseateles agri</name>
    <dbReference type="NCBI Taxonomy" id="3098619"/>
    <lineage>
        <taxon>Bacteria</taxon>
        <taxon>Pseudomonadati</taxon>
        <taxon>Pseudomonadota</taxon>
        <taxon>Betaproteobacteria</taxon>
        <taxon>Burkholderiales</taxon>
        <taxon>Sphaerotilaceae</taxon>
        <taxon>Roseateles</taxon>
    </lineage>
</organism>
<evidence type="ECO:0000313" key="4">
    <source>
        <dbReference type="Proteomes" id="UP001285263"/>
    </source>
</evidence>
<evidence type="ECO:0000256" key="1">
    <source>
        <dbReference type="SAM" id="SignalP"/>
    </source>
</evidence>
<name>A0ABU5DC98_9BURK</name>
<evidence type="ECO:0000259" key="2">
    <source>
        <dbReference type="Pfam" id="PF09917"/>
    </source>
</evidence>
<feature type="domain" description="DUF2147" evidence="2">
    <location>
        <begin position="28"/>
        <end position="145"/>
    </location>
</feature>
<comment type="caution">
    <text evidence="3">The sequence shown here is derived from an EMBL/GenBank/DDBJ whole genome shotgun (WGS) entry which is preliminary data.</text>
</comment>
<dbReference type="Pfam" id="PF09917">
    <property type="entry name" value="DUF2147"/>
    <property type="match status" value="1"/>
</dbReference>
<proteinExistence type="predicted"/>
<evidence type="ECO:0000313" key="3">
    <source>
        <dbReference type="EMBL" id="MDY0743890.1"/>
    </source>
</evidence>
<keyword evidence="1" id="KW-0732">Signal</keyword>
<dbReference type="PANTHER" id="PTHR36919">
    <property type="entry name" value="BLR1215 PROTEIN"/>
    <property type="match status" value="1"/>
</dbReference>
<accession>A0ABU5DC98</accession>
<dbReference type="Gene3D" id="2.40.128.520">
    <property type="match status" value="1"/>
</dbReference>
<gene>
    <name evidence="3" type="ORF">SNE35_05215</name>
</gene>
<dbReference type="InterPro" id="IPR019223">
    <property type="entry name" value="DUF2147"/>
</dbReference>
<feature type="signal peptide" evidence="1">
    <location>
        <begin position="1"/>
        <end position="23"/>
    </location>
</feature>
<protein>
    <submittedName>
        <fullName evidence="3">DUF2147 domain-containing protein</fullName>
    </submittedName>
</protein>